<dbReference type="EMBL" id="VSKL01000001">
    <property type="protein sequence ID" value="TYB75384.1"/>
    <property type="molecule type" value="Genomic_DNA"/>
</dbReference>
<proteinExistence type="predicted"/>
<feature type="domain" description="GEVED" evidence="4">
    <location>
        <begin position="682"/>
        <end position="763"/>
    </location>
</feature>
<accession>A0A5D0R487</accession>
<feature type="domain" description="Secretion system C-terminal sorting" evidence="3">
    <location>
        <begin position="1033"/>
        <end position="1098"/>
    </location>
</feature>
<protein>
    <submittedName>
        <fullName evidence="5">T9SS type A sorting domain-containing protein</fullName>
    </submittedName>
</protein>
<feature type="chain" id="PRO_5023041499" evidence="2">
    <location>
        <begin position="24"/>
        <end position="1110"/>
    </location>
</feature>
<evidence type="ECO:0000313" key="6">
    <source>
        <dbReference type="Proteomes" id="UP000324358"/>
    </source>
</evidence>
<evidence type="ECO:0000259" key="3">
    <source>
        <dbReference type="Pfam" id="PF18962"/>
    </source>
</evidence>
<feature type="signal peptide" evidence="2">
    <location>
        <begin position="1"/>
        <end position="23"/>
    </location>
</feature>
<keyword evidence="6" id="KW-1185">Reference proteome</keyword>
<evidence type="ECO:0000256" key="2">
    <source>
        <dbReference type="SAM" id="SignalP"/>
    </source>
</evidence>
<dbReference type="InterPro" id="IPR026444">
    <property type="entry name" value="Secre_tail"/>
</dbReference>
<evidence type="ECO:0000256" key="1">
    <source>
        <dbReference type="ARBA" id="ARBA00022729"/>
    </source>
</evidence>
<dbReference type="Proteomes" id="UP000324358">
    <property type="component" value="Unassembled WGS sequence"/>
</dbReference>
<reference evidence="5 6" key="1">
    <citation type="submission" date="2019-08" db="EMBL/GenBank/DDBJ databases">
        <title>Genomes of Antarctic Bizionia species.</title>
        <authorList>
            <person name="Bowman J.P."/>
        </authorList>
    </citation>
    <scope>NUCLEOTIDE SEQUENCE [LARGE SCALE GENOMIC DNA]</scope>
    <source>
        <strain evidence="5 6">APA-1</strain>
    </source>
</reference>
<name>A0A5D0R487_9FLAO</name>
<dbReference type="OrthoDB" id="614723at2"/>
<dbReference type="Pfam" id="PF20009">
    <property type="entry name" value="GEVED"/>
    <property type="match status" value="3"/>
</dbReference>
<feature type="domain" description="GEVED" evidence="4">
    <location>
        <begin position="938"/>
        <end position="1014"/>
    </location>
</feature>
<gene>
    <name evidence="5" type="ORF">ES675_04470</name>
</gene>
<dbReference type="RefSeq" id="WP_066248709.1">
    <property type="nucleotide sequence ID" value="NZ_VSKL01000001.1"/>
</dbReference>
<feature type="domain" description="GEVED" evidence="4">
    <location>
        <begin position="431"/>
        <end position="507"/>
    </location>
</feature>
<dbReference type="InterPro" id="IPR045474">
    <property type="entry name" value="GEVED"/>
</dbReference>
<dbReference type="AlphaFoldDB" id="A0A5D0R487"/>
<evidence type="ECO:0000313" key="5">
    <source>
        <dbReference type="EMBL" id="TYB75384.1"/>
    </source>
</evidence>
<keyword evidence="1 2" id="KW-0732">Signal</keyword>
<evidence type="ECO:0000259" key="4">
    <source>
        <dbReference type="Pfam" id="PF20009"/>
    </source>
</evidence>
<organism evidence="5 6">
    <name type="scientific">Bizionia algoritergicola</name>
    <dbReference type="NCBI Taxonomy" id="291187"/>
    <lineage>
        <taxon>Bacteria</taxon>
        <taxon>Pseudomonadati</taxon>
        <taxon>Bacteroidota</taxon>
        <taxon>Flavobacteriia</taxon>
        <taxon>Flavobacteriales</taxon>
        <taxon>Flavobacteriaceae</taxon>
        <taxon>Bizionia</taxon>
    </lineage>
</organism>
<comment type="caution">
    <text evidence="5">The sequence shown here is derived from an EMBL/GenBank/DDBJ whole genome shotgun (WGS) entry which is preliminary data.</text>
</comment>
<dbReference type="NCBIfam" id="TIGR04183">
    <property type="entry name" value="Por_Secre_tail"/>
    <property type="match status" value="1"/>
</dbReference>
<sequence length="1110" mass="116680">MKKITLLFLATLVSTLLCVPSYAQNNLQLRAQQATDGSASSTSINLGSEYLRAGENNSVIFQQAEGAGGNGIVSDYYLTDNGGAYSADDFTLQNSEDIYLFQFQGFGGLEGTGLEPVLTGFQLFVYADAGGAPDGYPSGPDAAILELDLDWDSVNGPDAGLSFEKLETPGFAPTYIVTIDVEDATGNALNLGAGSYWVVIAGKINDALANNPPRFNWTASDDINGELPKLSDPQALFGADENWTDLNVLTASTDYNALTFTVYGPLLPDCNGMPEAGIAMVNPTSGNAGSTYSVEAQGTVGTPGISYQWQSNTNNAGWVDEGTATTEYAAYTATAPAQLGDVVEWRLSSTCLATSDVAISDVATFTVVIAYCDSAGGNTTFENITNVTYAGINNTTATHAGYNDFTAQIGSVIQGTPNQISVTITADSGDYIYAFIDWNQNGTLDDAGEVYTIASSVASVGPYTMDITVPTDAVLGNTRMRVKVGWNESTPDPCVAFGYGEIEDYTVLVAGSEDCSGTPDAGVASVNPSVGNINSNYTVSASGLTLGDGLTYQWQSNTDGAGWVDEGALLTQYVVFAATAPAILEIDVEWRLITTCTISTESATSSVATFTTAVTYCTVTFPSNVEPITYVNFGGIDNTTSAAVGGSPALEDFTSLIATVDQGESYPIEIKGNTDGAFTAKIMVYIDWNQDGIFDNAVGSDEMYTLPDIVGSTGEDAISSSGSIAVPASAMLGNTTMRVMKKFNTAAAPCNAAGYGQAEDYTILVEVASDCSGTPDGGVATVNPQTGNAGSSYTVTATGYSTGNGLTYQWQSNTDGAGWINEGGLESSYTAFAATASSVRGIDIEWRLEVTCTISVETSYSAVATFTTSAVTLYCTPVLDCTDGDNILNVTFQEIDNTTTCSPNGYGDFTSMVATVLSGDTNTISVTVGGGFANESASVWIDFNDNGSFEEDEFFYIGTGSAEVLTEDIAIPVGLAIGEYRMRVRVAAVSAATATWDMACDESQGFGETEDYTLEVTGSMSVDEYSRFTEVRLYPNPLNTGTFYIHAPSLNGGQVEVNITDMTGRQVFSNALSVNDNKVTVSVNDALTSGMYLVTLKHLGELHTFRVIKK</sequence>
<dbReference type="Pfam" id="PF18962">
    <property type="entry name" value="Por_Secre_tail"/>
    <property type="match status" value="1"/>
</dbReference>